<dbReference type="STRING" id="1293891.TMES_13790"/>
<evidence type="ECO:0000256" key="4">
    <source>
        <dbReference type="SAM" id="SignalP"/>
    </source>
</evidence>
<keyword evidence="2" id="KW-0813">Transport</keyword>
<dbReference type="CDD" id="cd13677">
    <property type="entry name" value="PBP2_TRAP_SBP_like_6"/>
    <property type="match status" value="1"/>
</dbReference>
<dbReference type="RefSeq" id="WP_085583476.1">
    <property type="nucleotide sequence ID" value="NZ_JFKA01000005.1"/>
</dbReference>
<comment type="caution">
    <text evidence="5">The sequence shown here is derived from an EMBL/GenBank/DDBJ whole genome shotgun (WGS) entry which is preliminary data.</text>
</comment>
<dbReference type="EMBL" id="JFKA01000005">
    <property type="protein sequence ID" value="OSQ38025.1"/>
    <property type="molecule type" value="Genomic_DNA"/>
</dbReference>
<keyword evidence="3 4" id="KW-0732">Signal</keyword>
<dbReference type="InterPro" id="IPR004682">
    <property type="entry name" value="TRAP_DctP"/>
</dbReference>
<name>A0A1Y2KZZ0_9PROT</name>
<accession>A0A1Y2KZZ0</accession>
<organism evidence="5 6">
    <name type="scientific">Thalassospira mesophila</name>
    <dbReference type="NCBI Taxonomy" id="1293891"/>
    <lineage>
        <taxon>Bacteria</taxon>
        <taxon>Pseudomonadati</taxon>
        <taxon>Pseudomonadota</taxon>
        <taxon>Alphaproteobacteria</taxon>
        <taxon>Rhodospirillales</taxon>
        <taxon>Thalassospiraceae</taxon>
        <taxon>Thalassospira</taxon>
    </lineage>
</organism>
<dbReference type="PIRSF" id="PIRSF006470">
    <property type="entry name" value="DctB"/>
    <property type="match status" value="1"/>
</dbReference>
<protein>
    <submittedName>
        <fullName evidence="5">C4-dicarboxylate ABC transporter substrate-binding protein</fullName>
    </submittedName>
</protein>
<evidence type="ECO:0000256" key="3">
    <source>
        <dbReference type="ARBA" id="ARBA00022729"/>
    </source>
</evidence>
<dbReference type="OrthoDB" id="7375081at2"/>
<dbReference type="Pfam" id="PF03480">
    <property type="entry name" value="DctP"/>
    <property type="match status" value="1"/>
</dbReference>
<feature type="chain" id="PRO_5013073421" evidence="4">
    <location>
        <begin position="27"/>
        <end position="352"/>
    </location>
</feature>
<keyword evidence="6" id="KW-1185">Reference proteome</keyword>
<dbReference type="NCBIfam" id="TIGR00787">
    <property type="entry name" value="dctP"/>
    <property type="match status" value="1"/>
</dbReference>
<dbReference type="GO" id="GO:0030288">
    <property type="term" value="C:outer membrane-bounded periplasmic space"/>
    <property type="evidence" value="ECO:0007669"/>
    <property type="project" value="InterPro"/>
</dbReference>
<evidence type="ECO:0000256" key="2">
    <source>
        <dbReference type="ARBA" id="ARBA00022448"/>
    </source>
</evidence>
<dbReference type="Proteomes" id="UP000193391">
    <property type="component" value="Unassembled WGS sequence"/>
</dbReference>
<evidence type="ECO:0000313" key="5">
    <source>
        <dbReference type="EMBL" id="OSQ38025.1"/>
    </source>
</evidence>
<comment type="similarity">
    <text evidence="1">Belongs to the bacterial solute-binding protein 7 family.</text>
</comment>
<gene>
    <name evidence="5" type="ORF">TMES_13790</name>
</gene>
<dbReference type="NCBIfam" id="NF037995">
    <property type="entry name" value="TRAP_S1"/>
    <property type="match status" value="1"/>
</dbReference>
<dbReference type="SUPFAM" id="SSF53850">
    <property type="entry name" value="Periplasmic binding protein-like II"/>
    <property type="match status" value="1"/>
</dbReference>
<sequence length="352" mass="38577">MNTFKRFGAAMAATAMLAGTMGTAHAEAKILKFAHDNKLDPFENPAQACTAVFANIVEADTNGEIKVEVYPSNQLGSAAEHVQMVRDGLIQATLTSTGAIASYYPRIDVLNLPFAFDSNAATYNVYDGPFGVALAKDIEATLGDVKVLGFPDTGGFFAVTNSQHPIKTLADFKGIRIRTMALPSHQKIMQALGAEAYPMAWGEVYAGLQTGVIDGQMNPVPTVTFAKFNEVQKYLTLTNHLFSPYTMMLSKAFWDDLTKDQQRIIRYAAQSCVVASRGVSRVIEASDRGLKGLMGKMEIDALTPEEREQFKEVTQPVMEKHVKETLGDKGVELLDLFKVEVKKANEKQYLTD</sequence>
<evidence type="ECO:0000313" key="6">
    <source>
        <dbReference type="Proteomes" id="UP000193391"/>
    </source>
</evidence>
<reference evidence="5 6" key="1">
    <citation type="submission" date="2014-03" db="EMBL/GenBank/DDBJ databases">
        <title>The draft genome sequence of Thalassospira mesophila JCM 18969.</title>
        <authorList>
            <person name="Lai Q."/>
            <person name="Shao Z."/>
        </authorList>
    </citation>
    <scope>NUCLEOTIDE SEQUENCE [LARGE SCALE GENOMIC DNA]</scope>
    <source>
        <strain evidence="5 6">JCM 18969</strain>
    </source>
</reference>
<dbReference type="AlphaFoldDB" id="A0A1Y2KZZ0"/>
<dbReference type="Gene3D" id="3.40.190.170">
    <property type="entry name" value="Bacterial extracellular solute-binding protein, family 7"/>
    <property type="match status" value="1"/>
</dbReference>
<dbReference type="InterPro" id="IPR038404">
    <property type="entry name" value="TRAP_DctP_sf"/>
</dbReference>
<dbReference type="InterPro" id="IPR018389">
    <property type="entry name" value="DctP_fam"/>
</dbReference>
<feature type="signal peptide" evidence="4">
    <location>
        <begin position="1"/>
        <end position="26"/>
    </location>
</feature>
<dbReference type="PANTHER" id="PTHR33376:SF7">
    <property type="entry name" value="C4-DICARBOXYLATE-BINDING PROTEIN DCTB"/>
    <property type="match status" value="1"/>
</dbReference>
<proteinExistence type="inferred from homology"/>
<dbReference type="PANTHER" id="PTHR33376">
    <property type="match status" value="1"/>
</dbReference>
<evidence type="ECO:0000256" key="1">
    <source>
        <dbReference type="ARBA" id="ARBA00009023"/>
    </source>
</evidence>
<dbReference type="GO" id="GO:0055085">
    <property type="term" value="P:transmembrane transport"/>
    <property type="evidence" value="ECO:0007669"/>
    <property type="project" value="InterPro"/>
</dbReference>